<comment type="catalytic activity">
    <reaction evidence="2">
        <text>4-amino-2-methyl-5-(phosphooxymethyl)pyrimidine + ATP = 4-amino-2-methyl-5-(diphosphooxymethyl)pyrimidine + ADP</text>
        <dbReference type="Rhea" id="RHEA:19893"/>
        <dbReference type="ChEBI" id="CHEBI:30616"/>
        <dbReference type="ChEBI" id="CHEBI:57841"/>
        <dbReference type="ChEBI" id="CHEBI:58354"/>
        <dbReference type="ChEBI" id="CHEBI:456216"/>
        <dbReference type="EC" id="2.7.4.7"/>
    </reaction>
</comment>
<evidence type="ECO:0000313" key="14">
    <source>
        <dbReference type="Proteomes" id="UP000812672"/>
    </source>
</evidence>
<keyword evidence="13" id="KW-0808">Transferase</keyword>
<keyword evidence="14" id="KW-1185">Reference proteome</keyword>
<evidence type="ECO:0000313" key="13">
    <source>
        <dbReference type="EMBL" id="MBU6081227.1"/>
    </source>
</evidence>
<dbReference type="Proteomes" id="UP000812672">
    <property type="component" value="Unassembled WGS sequence"/>
</dbReference>
<dbReference type="GO" id="GO:0008972">
    <property type="term" value="F:phosphomethylpyrimidine kinase activity"/>
    <property type="evidence" value="ECO:0007669"/>
    <property type="project" value="UniProtKB-EC"/>
</dbReference>
<dbReference type="Pfam" id="PF08543">
    <property type="entry name" value="Phos_pyr_kin"/>
    <property type="match status" value="1"/>
</dbReference>
<comment type="catalytic activity">
    <reaction evidence="1">
        <text>4-amino-5-hydroxymethyl-2-methylpyrimidine + ATP = 4-amino-2-methyl-5-(phosphooxymethyl)pyrimidine + ADP + H(+)</text>
        <dbReference type="Rhea" id="RHEA:23096"/>
        <dbReference type="ChEBI" id="CHEBI:15378"/>
        <dbReference type="ChEBI" id="CHEBI:16892"/>
        <dbReference type="ChEBI" id="CHEBI:30616"/>
        <dbReference type="ChEBI" id="CHEBI:58354"/>
        <dbReference type="ChEBI" id="CHEBI:456216"/>
        <dbReference type="EC" id="2.7.1.49"/>
    </reaction>
</comment>
<keyword evidence="8" id="KW-0784">Thiamine biosynthesis</keyword>
<comment type="pathway">
    <text evidence="9">Cofactor biosynthesis; thiamine diphosphate biosynthesis; 4-amino-2-methyl-5-diphosphomethylpyrimidine from 5-amino-1-(5-phospho-D-ribosyl)imidazole: step 2/3.</text>
</comment>
<evidence type="ECO:0000256" key="3">
    <source>
        <dbReference type="ARBA" id="ARBA00004769"/>
    </source>
</evidence>
<dbReference type="GO" id="GO:0008902">
    <property type="term" value="F:hydroxymethylpyrimidine kinase activity"/>
    <property type="evidence" value="ECO:0007669"/>
    <property type="project" value="UniProtKB-EC"/>
</dbReference>
<name>A0ABS6GQ57_9BACI</name>
<evidence type="ECO:0000256" key="8">
    <source>
        <dbReference type="ARBA" id="ARBA00022977"/>
    </source>
</evidence>
<proteinExistence type="inferred from homology"/>
<evidence type="ECO:0000256" key="5">
    <source>
        <dbReference type="ARBA" id="ARBA00012135"/>
    </source>
</evidence>
<evidence type="ECO:0000256" key="9">
    <source>
        <dbReference type="ARBA" id="ARBA00037917"/>
    </source>
</evidence>
<feature type="domain" description="Pyridoxamine kinase/Phosphomethylpyrimidine kinase" evidence="12">
    <location>
        <begin position="13"/>
        <end position="257"/>
    </location>
</feature>
<dbReference type="EMBL" id="JAHLZF010000013">
    <property type="protein sequence ID" value="MBU6081227.1"/>
    <property type="molecule type" value="Genomic_DNA"/>
</dbReference>
<dbReference type="PANTHER" id="PTHR20858:SF17">
    <property type="entry name" value="HYDROXYMETHYLPYRIMIDINE_PHOSPHOMETHYLPYRIMIDINE KINASE THI20-RELATED"/>
    <property type="match status" value="1"/>
</dbReference>
<sequence>MVIAKALTIAGSDSGGGAGIQADLKTFQELDAYGMSIITAVTAQNTLGVHGVYPIPLNGIVEQIDAIGKDMGTNALKTGMLFSSEIIEAVSERIHHYQWDNVVIDPVMIAKGGAKLLQDEAVNALIDTLIPLSTVVTPNIPEAEIITDRKIKTMDDRKRAAQDIVRMGATSVVMKGGHGSEDDVVDLFFDGETFVEMTSPRIDTRHTHGTGCTFSAAITAELAKGVEIKQAVLTAKDFTRAAIETELGIGEGHGPTNHWAYKKRGVKSF</sequence>
<evidence type="ECO:0000256" key="10">
    <source>
        <dbReference type="ARBA" id="ARBA00042102"/>
    </source>
</evidence>
<protein>
    <recommendedName>
        <fullName evidence="7">Hydroxymethylpyrimidine/phosphomethylpyrimidine kinase</fullName>
        <ecNumber evidence="5">2.7.1.49</ecNumber>
        <ecNumber evidence="6">2.7.4.7</ecNumber>
    </recommendedName>
    <alternativeName>
        <fullName evidence="10">Hydroxymethylpyrimidine kinase</fullName>
    </alternativeName>
    <alternativeName>
        <fullName evidence="11">Hydroxymethylpyrimidine phosphate kinase</fullName>
    </alternativeName>
</protein>
<evidence type="ECO:0000256" key="2">
    <source>
        <dbReference type="ARBA" id="ARBA00000565"/>
    </source>
</evidence>
<keyword evidence="13" id="KW-0418">Kinase</keyword>
<dbReference type="EC" id="2.7.4.7" evidence="6"/>
<evidence type="ECO:0000256" key="11">
    <source>
        <dbReference type="ARBA" id="ARBA00043176"/>
    </source>
</evidence>
<evidence type="ECO:0000259" key="12">
    <source>
        <dbReference type="Pfam" id="PF08543"/>
    </source>
</evidence>
<evidence type="ECO:0000256" key="7">
    <source>
        <dbReference type="ARBA" id="ARBA00019161"/>
    </source>
</evidence>
<dbReference type="PANTHER" id="PTHR20858">
    <property type="entry name" value="PHOSPHOMETHYLPYRIMIDINE KINASE"/>
    <property type="match status" value="1"/>
</dbReference>
<evidence type="ECO:0000256" key="1">
    <source>
        <dbReference type="ARBA" id="ARBA00000151"/>
    </source>
</evidence>
<accession>A0ABS6GQ57</accession>
<organism evidence="13 14">
    <name type="scientific">Allobacillus halotolerans</name>
    <dbReference type="NCBI Taxonomy" id="570278"/>
    <lineage>
        <taxon>Bacteria</taxon>
        <taxon>Bacillati</taxon>
        <taxon>Bacillota</taxon>
        <taxon>Bacilli</taxon>
        <taxon>Bacillales</taxon>
        <taxon>Bacillaceae</taxon>
        <taxon>Allobacillus</taxon>
    </lineage>
</organism>
<reference evidence="13 14" key="1">
    <citation type="journal article" date="2011" name="Int. J. Syst. Evol. Microbiol.">
        <title>Allobacillus halotolerans gen. nov., sp. nov. isolated from shrimp paste.</title>
        <authorList>
            <person name="Sheu S.Y."/>
            <person name="Arun A.B."/>
            <person name="Jiang S.R."/>
            <person name="Young C.C."/>
            <person name="Chen W.M."/>
        </authorList>
    </citation>
    <scope>NUCLEOTIDE SEQUENCE [LARGE SCALE GENOMIC DNA]</scope>
    <source>
        <strain evidence="13 14">LMG 24826</strain>
    </source>
</reference>
<dbReference type="NCBIfam" id="TIGR00097">
    <property type="entry name" value="HMP-P_kinase"/>
    <property type="match status" value="1"/>
</dbReference>
<dbReference type="InterPro" id="IPR013749">
    <property type="entry name" value="PM/HMP-P_kinase-1"/>
</dbReference>
<comment type="similarity">
    <text evidence="4">Belongs to the ThiD family.</text>
</comment>
<evidence type="ECO:0000256" key="4">
    <source>
        <dbReference type="ARBA" id="ARBA00009879"/>
    </source>
</evidence>
<comment type="pathway">
    <text evidence="3">Cofactor biosynthesis; thiamine diphosphate biosynthesis; 4-amino-2-methyl-5-diphosphomethylpyrimidine from 5-amino-1-(5-phospho-D-ribosyl)imidazole: step 3/3.</text>
</comment>
<dbReference type="RefSeq" id="WP_216687453.1">
    <property type="nucleotide sequence ID" value="NZ_CAUPKR010000011.1"/>
</dbReference>
<comment type="caution">
    <text evidence="13">The sequence shown here is derived from an EMBL/GenBank/DDBJ whole genome shotgun (WGS) entry which is preliminary data.</text>
</comment>
<dbReference type="InterPro" id="IPR004399">
    <property type="entry name" value="HMP/HMP-P_kinase_dom"/>
</dbReference>
<dbReference type="EC" id="2.7.1.49" evidence="5"/>
<evidence type="ECO:0000256" key="6">
    <source>
        <dbReference type="ARBA" id="ARBA00012963"/>
    </source>
</evidence>
<gene>
    <name evidence="13" type="primary">thiD</name>
    <name evidence="13" type="ORF">KQ486_09410</name>
</gene>
<dbReference type="CDD" id="cd01169">
    <property type="entry name" value="HMPP_kinase"/>
    <property type="match status" value="1"/>
</dbReference>